<accession>A0A8T1WCA1</accession>
<dbReference type="AlphaFoldDB" id="A0A8T1WCA1"/>
<evidence type="ECO:0000256" key="1">
    <source>
        <dbReference type="SAM" id="MobiDB-lite"/>
    </source>
</evidence>
<reference evidence="2" key="1">
    <citation type="submission" date="2021-02" db="EMBL/GenBank/DDBJ databases">
        <authorList>
            <person name="Palmer J.M."/>
        </authorList>
    </citation>
    <scope>NUCLEOTIDE SEQUENCE</scope>
    <source>
        <strain evidence="2">SCRP734</strain>
    </source>
</reference>
<name>A0A8T1WCA1_9STRA</name>
<dbReference type="EMBL" id="JAGDFM010000018">
    <property type="protein sequence ID" value="KAG7391702.1"/>
    <property type="molecule type" value="Genomic_DNA"/>
</dbReference>
<protein>
    <submittedName>
        <fullName evidence="2">Uncharacterized protein</fullName>
    </submittedName>
</protein>
<proteinExistence type="predicted"/>
<dbReference type="Proteomes" id="UP000694044">
    <property type="component" value="Unassembled WGS sequence"/>
</dbReference>
<gene>
    <name evidence="2" type="ORF">PHYPSEUDO_003777</name>
</gene>
<dbReference type="OrthoDB" id="106652at2759"/>
<organism evidence="2 3">
    <name type="scientific">Phytophthora pseudosyringae</name>
    <dbReference type="NCBI Taxonomy" id="221518"/>
    <lineage>
        <taxon>Eukaryota</taxon>
        <taxon>Sar</taxon>
        <taxon>Stramenopiles</taxon>
        <taxon>Oomycota</taxon>
        <taxon>Peronosporomycetes</taxon>
        <taxon>Peronosporales</taxon>
        <taxon>Peronosporaceae</taxon>
        <taxon>Phytophthora</taxon>
    </lineage>
</organism>
<feature type="region of interest" description="Disordered" evidence="1">
    <location>
        <begin position="211"/>
        <end position="247"/>
    </location>
</feature>
<evidence type="ECO:0000313" key="3">
    <source>
        <dbReference type="Proteomes" id="UP000694044"/>
    </source>
</evidence>
<comment type="caution">
    <text evidence="2">The sequence shown here is derived from an EMBL/GenBank/DDBJ whole genome shotgun (WGS) entry which is preliminary data.</text>
</comment>
<sequence length="268" mass="29807">MQLPRVRAMRPNAAVHDFATKRVDASIGLNKSGLFSLTLGALTSGCSKDGTLELMDIARKVGIKEESKEFWEGFQLAICGLASDDFRACFDEVKQRLRDSGFPMETISMVFCHAIIGLPKSKELLLPIRDRLKDALFDVVFGVNNGGRLASDSYEFMLFESEDEVWNVYSAFSDELQWERAETYSTPQLRAQLSCELDVLVTQAKVQAGQVTLQGEPDKEKPPPHPISTSGKKRCHEEEEASCKATKSPKLDGQVAVRLVQFTASKPR</sequence>
<keyword evidence="3" id="KW-1185">Reference proteome</keyword>
<evidence type="ECO:0000313" key="2">
    <source>
        <dbReference type="EMBL" id="KAG7391702.1"/>
    </source>
</evidence>